<evidence type="ECO:0000256" key="6">
    <source>
        <dbReference type="ARBA" id="ARBA00022989"/>
    </source>
</evidence>
<protein>
    <submittedName>
        <fullName evidence="9">Spore germination protein (Amino acid permease)</fullName>
    </submittedName>
</protein>
<dbReference type="GO" id="GO:0016020">
    <property type="term" value="C:membrane"/>
    <property type="evidence" value="ECO:0007669"/>
    <property type="project" value="UniProtKB-SubCell"/>
</dbReference>
<evidence type="ECO:0000256" key="7">
    <source>
        <dbReference type="ARBA" id="ARBA00023136"/>
    </source>
</evidence>
<gene>
    <name evidence="9" type="ORF">HNR44_002745</name>
</gene>
<evidence type="ECO:0000256" key="3">
    <source>
        <dbReference type="ARBA" id="ARBA00022448"/>
    </source>
</evidence>
<comment type="caution">
    <text evidence="9">The sequence shown here is derived from an EMBL/GenBank/DDBJ whole genome shotgun (WGS) entry which is preliminary data.</text>
</comment>
<evidence type="ECO:0000256" key="5">
    <source>
        <dbReference type="ARBA" id="ARBA00022692"/>
    </source>
</evidence>
<dbReference type="Pfam" id="PF03845">
    <property type="entry name" value="Spore_permease"/>
    <property type="match status" value="1"/>
</dbReference>
<keyword evidence="3" id="KW-0813">Transport</keyword>
<dbReference type="PANTHER" id="PTHR34975">
    <property type="entry name" value="SPORE GERMINATION PROTEIN A2"/>
    <property type="match status" value="1"/>
</dbReference>
<keyword evidence="7 8" id="KW-0472">Membrane</keyword>
<dbReference type="EMBL" id="JACHHJ010000004">
    <property type="protein sequence ID" value="MBB6450755.1"/>
    <property type="molecule type" value="Genomic_DNA"/>
</dbReference>
<comment type="subcellular location">
    <subcellularLocation>
        <location evidence="1">Membrane</location>
        <topology evidence="1">Multi-pass membrane protein</topology>
    </subcellularLocation>
</comment>
<evidence type="ECO:0000313" key="9">
    <source>
        <dbReference type="EMBL" id="MBB6450755.1"/>
    </source>
</evidence>
<dbReference type="NCBIfam" id="TIGR00912">
    <property type="entry name" value="2A0309"/>
    <property type="match status" value="1"/>
</dbReference>
<sequence>MNLPCKDYPNGGVIKWRKKATINPNQLFVMIFLFILGSALLLSLGIEAQKEAWIAVLLGMIGGFFLFLVYYNLYRYNPDVLPTTYMQKIIGTFFGKILAFLYIIYFLYLSSRVLRDFGEMLIISAYPETPLFFMNTLLILVIIYAVHKGIEVIARTGEIILAIAGFISVLISGLIDINHLRPLLDKGFGQVLQTVFTETWYVPFGEVIVFTMIMPYVNKSKKVKNAGLSAMALSGVNLVITMVVNVSVLGIDLATRSMFPLLTIGPGSRIS</sequence>
<evidence type="ECO:0000256" key="2">
    <source>
        <dbReference type="ARBA" id="ARBA00007998"/>
    </source>
</evidence>
<feature type="transmembrane region" description="Helical" evidence="8">
    <location>
        <begin position="129"/>
        <end position="147"/>
    </location>
</feature>
<dbReference type="Proteomes" id="UP000568839">
    <property type="component" value="Unassembled WGS sequence"/>
</dbReference>
<feature type="transmembrane region" description="Helical" evidence="8">
    <location>
        <begin position="85"/>
        <end position="109"/>
    </location>
</feature>
<dbReference type="AlphaFoldDB" id="A0A841Q0I2"/>
<feature type="transmembrane region" description="Helical" evidence="8">
    <location>
        <begin position="27"/>
        <end position="46"/>
    </location>
</feature>
<keyword evidence="4" id="KW-0309">Germination</keyword>
<keyword evidence="5 8" id="KW-0812">Transmembrane</keyword>
<comment type="similarity">
    <text evidence="2">Belongs to the amino acid-polyamine-organocation (APC) superfamily. Spore germination protein (SGP) (TC 2.A.3.9) family.</text>
</comment>
<evidence type="ECO:0000256" key="1">
    <source>
        <dbReference type="ARBA" id="ARBA00004141"/>
    </source>
</evidence>
<feature type="transmembrane region" description="Helical" evidence="8">
    <location>
        <begin position="159"/>
        <end position="180"/>
    </location>
</feature>
<evidence type="ECO:0000256" key="8">
    <source>
        <dbReference type="SAM" id="Phobius"/>
    </source>
</evidence>
<feature type="transmembrane region" description="Helical" evidence="8">
    <location>
        <begin position="230"/>
        <end position="251"/>
    </location>
</feature>
<organism evidence="9 10">
    <name type="scientific">Geomicrobium halophilum</name>
    <dbReference type="NCBI Taxonomy" id="549000"/>
    <lineage>
        <taxon>Bacteria</taxon>
        <taxon>Bacillati</taxon>
        <taxon>Bacillota</taxon>
        <taxon>Bacilli</taxon>
        <taxon>Bacillales</taxon>
        <taxon>Geomicrobium</taxon>
    </lineage>
</organism>
<dbReference type="GO" id="GO:0009847">
    <property type="term" value="P:spore germination"/>
    <property type="evidence" value="ECO:0007669"/>
    <property type="project" value="InterPro"/>
</dbReference>
<name>A0A841Q0I2_9BACL</name>
<dbReference type="PANTHER" id="PTHR34975:SF2">
    <property type="entry name" value="SPORE GERMINATION PROTEIN A2"/>
    <property type="match status" value="1"/>
</dbReference>
<feature type="transmembrane region" description="Helical" evidence="8">
    <location>
        <begin position="200"/>
        <end position="218"/>
    </location>
</feature>
<keyword evidence="6 8" id="KW-1133">Transmembrane helix</keyword>
<reference evidence="9 10" key="1">
    <citation type="submission" date="2020-08" db="EMBL/GenBank/DDBJ databases">
        <title>Genomic Encyclopedia of Type Strains, Phase IV (KMG-IV): sequencing the most valuable type-strain genomes for metagenomic binning, comparative biology and taxonomic classification.</title>
        <authorList>
            <person name="Goeker M."/>
        </authorList>
    </citation>
    <scope>NUCLEOTIDE SEQUENCE [LARGE SCALE GENOMIC DNA]</scope>
    <source>
        <strain evidence="9 10">DSM 21769</strain>
    </source>
</reference>
<accession>A0A841Q0I2</accession>
<evidence type="ECO:0000313" key="10">
    <source>
        <dbReference type="Proteomes" id="UP000568839"/>
    </source>
</evidence>
<evidence type="ECO:0000256" key="4">
    <source>
        <dbReference type="ARBA" id="ARBA00022544"/>
    </source>
</evidence>
<feature type="transmembrane region" description="Helical" evidence="8">
    <location>
        <begin position="52"/>
        <end position="73"/>
    </location>
</feature>
<dbReference type="InterPro" id="IPR004761">
    <property type="entry name" value="Spore_GerAB"/>
</dbReference>
<proteinExistence type="inferred from homology"/>
<keyword evidence="10" id="KW-1185">Reference proteome</keyword>